<name>A0AAV4B9Y8_9GAST</name>
<accession>A0AAV4B9Y8</accession>
<proteinExistence type="predicted"/>
<evidence type="ECO:0000313" key="1">
    <source>
        <dbReference type="EMBL" id="GFO15963.1"/>
    </source>
</evidence>
<dbReference type="AlphaFoldDB" id="A0AAV4B9Y8"/>
<protein>
    <submittedName>
        <fullName evidence="1">Uncharacterized protein</fullName>
    </submittedName>
</protein>
<gene>
    <name evidence="1" type="ORF">PoB_004246800</name>
</gene>
<keyword evidence="2" id="KW-1185">Reference proteome</keyword>
<organism evidence="1 2">
    <name type="scientific">Plakobranchus ocellatus</name>
    <dbReference type="NCBI Taxonomy" id="259542"/>
    <lineage>
        <taxon>Eukaryota</taxon>
        <taxon>Metazoa</taxon>
        <taxon>Spiralia</taxon>
        <taxon>Lophotrochozoa</taxon>
        <taxon>Mollusca</taxon>
        <taxon>Gastropoda</taxon>
        <taxon>Heterobranchia</taxon>
        <taxon>Euthyneura</taxon>
        <taxon>Panpulmonata</taxon>
        <taxon>Sacoglossa</taxon>
        <taxon>Placobranchoidea</taxon>
        <taxon>Plakobranchidae</taxon>
        <taxon>Plakobranchus</taxon>
    </lineage>
</organism>
<evidence type="ECO:0000313" key="2">
    <source>
        <dbReference type="Proteomes" id="UP000735302"/>
    </source>
</evidence>
<comment type="caution">
    <text evidence="1">The sequence shown here is derived from an EMBL/GenBank/DDBJ whole genome shotgun (WGS) entry which is preliminary data.</text>
</comment>
<sequence>MSRACDAQPAPDAWIRPKCGKFVRIKLMSWRQILHPGQLHTEGVCTYSMWSFHLGPSGETFTITCRMSRQWLETNLEFSIVLRPQKLPV</sequence>
<dbReference type="EMBL" id="BLXT01004632">
    <property type="protein sequence ID" value="GFO15963.1"/>
    <property type="molecule type" value="Genomic_DNA"/>
</dbReference>
<dbReference type="Proteomes" id="UP000735302">
    <property type="component" value="Unassembled WGS sequence"/>
</dbReference>
<reference evidence="1 2" key="1">
    <citation type="journal article" date="2021" name="Elife">
        <title>Chloroplast acquisition without the gene transfer in kleptoplastic sea slugs, Plakobranchus ocellatus.</title>
        <authorList>
            <person name="Maeda T."/>
            <person name="Takahashi S."/>
            <person name="Yoshida T."/>
            <person name="Shimamura S."/>
            <person name="Takaki Y."/>
            <person name="Nagai Y."/>
            <person name="Toyoda A."/>
            <person name="Suzuki Y."/>
            <person name="Arimoto A."/>
            <person name="Ishii H."/>
            <person name="Satoh N."/>
            <person name="Nishiyama T."/>
            <person name="Hasebe M."/>
            <person name="Maruyama T."/>
            <person name="Minagawa J."/>
            <person name="Obokata J."/>
            <person name="Shigenobu S."/>
        </authorList>
    </citation>
    <scope>NUCLEOTIDE SEQUENCE [LARGE SCALE GENOMIC DNA]</scope>
</reference>